<dbReference type="SUPFAM" id="SSF51161">
    <property type="entry name" value="Trimeric LpxA-like enzymes"/>
    <property type="match status" value="1"/>
</dbReference>
<reference evidence="8 9" key="1">
    <citation type="journal article" date="2016" name="Front. Microbiol.">
        <title>Fuerstia marisgermanicae gen. nov., sp. nov., an Unusual Member of the Phylum Planctomycetes from the German Wadden Sea.</title>
        <authorList>
            <person name="Kohn T."/>
            <person name="Heuer A."/>
            <person name="Jogler M."/>
            <person name="Vollmers J."/>
            <person name="Boedeker C."/>
            <person name="Bunk B."/>
            <person name="Rast P."/>
            <person name="Borchert D."/>
            <person name="Glockner I."/>
            <person name="Freese H.M."/>
            <person name="Klenk H.P."/>
            <person name="Overmann J."/>
            <person name="Kaster A.K."/>
            <person name="Rohde M."/>
            <person name="Wiegand S."/>
            <person name="Jogler C."/>
        </authorList>
    </citation>
    <scope>NUCLEOTIDE SEQUENCE [LARGE SCALE GENOMIC DNA]</scope>
    <source>
        <strain evidence="8 9">NH11</strain>
    </source>
</reference>
<name>A0A1P8WKK0_9PLAN</name>
<dbReference type="RefSeq" id="WP_077025861.1">
    <property type="nucleotide sequence ID" value="NZ_CP017641.1"/>
</dbReference>
<dbReference type="OrthoDB" id="285017at2"/>
<dbReference type="AlphaFoldDB" id="A0A1P8WKK0"/>
<evidence type="ECO:0000256" key="2">
    <source>
        <dbReference type="ARBA" id="ARBA00022605"/>
    </source>
</evidence>
<keyword evidence="5" id="KW-0220">Diaminopimelate biosynthesis</keyword>
<dbReference type="EC" id="2.3.1.197" evidence="8"/>
<organism evidence="8 9">
    <name type="scientific">Fuerstiella marisgermanici</name>
    <dbReference type="NCBI Taxonomy" id="1891926"/>
    <lineage>
        <taxon>Bacteria</taxon>
        <taxon>Pseudomonadati</taxon>
        <taxon>Planctomycetota</taxon>
        <taxon>Planctomycetia</taxon>
        <taxon>Planctomycetales</taxon>
        <taxon>Planctomycetaceae</taxon>
        <taxon>Fuerstiella</taxon>
    </lineage>
</organism>
<keyword evidence="6" id="KW-0457">Lysine biosynthesis</keyword>
<dbReference type="Pfam" id="PF00132">
    <property type="entry name" value="Hexapep"/>
    <property type="match status" value="1"/>
</dbReference>
<evidence type="ECO:0000313" key="9">
    <source>
        <dbReference type="Proteomes" id="UP000187735"/>
    </source>
</evidence>
<evidence type="ECO:0000256" key="6">
    <source>
        <dbReference type="ARBA" id="ARBA00023154"/>
    </source>
</evidence>
<dbReference type="CDD" id="cd03358">
    <property type="entry name" value="LbH_WxcM_N_like"/>
    <property type="match status" value="1"/>
</dbReference>
<comment type="similarity">
    <text evidence="1">Belongs to the transferase hexapeptide repeat family.</text>
</comment>
<dbReference type="STRING" id="1891926.Fuma_04218"/>
<dbReference type="Gene3D" id="2.160.10.10">
    <property type="entry name" value="Hexapeptide repeat proteins"/>
    <property type="match status" value="1"/>
</dbReference>
<dbReference type="GO" id="GO:0016746">
    <property type="term" value="F:acyltransferase activity"/>
    <property type="evidence" value="ECO:0007669"/>
    <property type="project" value="UniProtKB-KW"/>
</dbReference>
<evidence type="ECO:0000256" key="1">
    <source>
        <dbReference type="ARBA" id="ARBA00007274"/>
    </source>
</evidence>
<dbReference type="PANTHER" id="PTHR43300:SF10">
    <property type="entry name" value="2,3,4,5-TETRAHYDROPYRIDINE-2,6-DICARBOXYLATE N-ACETYLTRANSFERASE"/>
    <property type="match status" value="1"/>
</dbReference>
<keyword evidence="2" id="KW-0028">Amino-acid biosynthesis</keyword>
<dbReference type="KEGG" id="fmr:Fuma_04218"/>
<proteinExistence type="inferred from homology"/>
<dbReference type="PANTHER" id="PTHR43300">
    <property type="entry name" value="ACETYLTRANSFERASE"/>
    <property type="match status" value="1"/>
</dbReference>
<dbReference type="InterPro" id="IPR050179">
    <property type="entry name" value="Trans_hexapeptide_repeat"/>
</dbReference>
<evidence type="ECO:0000256" key="4">
    <source>
        <dbReference type="ARBA" id="ARBA00022737"/>
    </source>
</evidence>
<evidence type="ECO:0000313" key="8">
    <source>
        <dbReference type="EMBL" id="APZ94586.1"/>
    </source>
</evidence>
<keyword evidence="9" id="KW-1185">Reference proteome</keyword>
<dbReference type="PROSITE" id="PS00101">
    <property type="entry name" value="HEXAPEP_TRANSFERASES"/>
    <property type="match status" value="1"/>
</dbReference>
<protein>
    <submittedName>
        <fullName evidence="8">dTDP-3-amino-3,6-dideoxy-alpha-D-galactopyranose 3-N-acetyltransferase</fullName>
        <ecNumber evidence="8">2.3.1.197</ecNumber>
    </submittedName>
</protein>
<evidence type="ECO:0000256" key="7">
    <source>
        <dbReference type="ARBA" id="ARBA00023315"/>
    </source>
</evidence>
<keyword evidence="3 8" id="KW-0808">Transferase</keyword>
<sequence>MLGYRYPGDSQPTRIGSHAIIRSGTTIYANTTIGDRFQCGHQVIIRAEVTIGNRCVVHHQCCLEGRLQIGDGVKLMAQVYLPSTTRIGNMVFVGPCTTFLNARYPMRADPAVQGPIIEDHVCIGGGVTVCPGVTIGRNSMVGAGAVVNKDVPPNTMAYGVPARHSPLPDHIAEGNLPEQLLPQTDLWGAQSDDSWRDEDWWEEATS</sequence>
<accession>A0A1P8WKK0</accession>
<keyword evidence="4" id="KW-0677">Repeat</keyword>
<evidence type="ECO:0000256" key="3">
    <source>
        <dbReference type="ARBA" id="ARBA00022679"/>
    </source>
</evidence>
<dbReference type="EMBL" id="CP017641">
    <property type="protein sequence ID" value="APZ94586.1"/>
    <property type="molecule type" value="Genomic_DNA"/>
</dbReference>
<evidence type="ECO:0000256" key="5">
    <source>
        <dbReference type="ARBA" id="ARBA00022915"/>
    </source>
</evidence>
<keyword evidence="7 8" id="KW-0012">Acyltransferase</keyword>
<dbReference type="InterPro" id="IPR018357">
    <property type="entry name" value="Hexapep_transf_CS"/>
</dbReference>
<dbReference type="InterPro" id="IPR011004">
    <property type="entry name" value="Trimer_LpxA-like_sf"/>
</dbReference>
<dbReference type="Proteomes" id="UP000187735">
    <property type="component" value="Chromosome"/>
</dbReference>
<dbReference type="InterPro" id="IPR001451">
    <property type="entry name" value="Hexapep"/>
</dbReference>
<gene>
    <name evidence="8" type="primary">fdtC_1</name>
    <name evidence="8" type="ORF">Fuma_04218</name>
</gene>